<feature type="compositionally biased region" description="Low complexity" evidence="1">
    <location>
        <begin position="71"/>
        <end position="93"/>
    </location>
</feature>
<reference evidence="2 3" key="1">
    <citation type="journal article" date="2012" name="Sci. Rep.">
        <title>Genomic perspectives on the evolution of fungal entomopathogenicity in Beauveria bassiana.</title>
        <authorList>
            <person name="Xiao G."/>
            <person name="Ying S.H."/>
            <person name="Zheng P."/>
            <person name="Wang Z.L."/>
            <person name="Zhang S."/>
            <person name="Xie X.Q."/>
            <person name="Shang Y."/>
            <person name="St Leger R.J."/>
            <person name="Zhao G.P."/>
            <person name="Wang C."/>
            <person name="Feng M.G."/>
        </authorList>
    </citation>
    <scope>NUCLEOTIDE SEQUENCE [LARGE SCALE GENOMIC DNA]</scope>
    <source>
        <strain evidence="2 3">ARSEF 2860</strain>
    </source>
</reference>
<dbReference type="InParanoid" id="J4VVZ4"/>
<dbReference type="HOGENOM" id="CLU_074183_0_0_1"/>
<evidence type="ECO:0000313" key="3">
    <source>
        <dbReference type="Proteomes" id="UP000002762"/>
    </source>
</evidence>
<dbReference type="EMBL" id="JH725184">
    <property type="protein sequence ID" value="EJP62610.1"/>
    <property type="molecule type" value="Genomic_DNA"/>
</dbReference>
<dbReference type="OrthoDB" id="271745at2759"/>
<keyword evidence="3" id="KW-1185">Reference proteome</keyword>
<dbReference type="AlphaFoldDB" id="J4VVZ4"/>
<dbReference type="RefSeq" id="XP_008601840.1">
    <property type="nucleotide sequence ID" value="XM_008603618.1"/>
</dbReference>
<dbReference type="Proteomes" id="UP000002762">
    <property type="component" value="Unassembled WGS sequence"/>
</dbReference>
<proteinExistence type="predicted"/>
<evidence type="ECO:0000256" key="1">
    <source>
        <dbReference type="SAM" id="MobiDB-lite"/>
    </source>
</evidence>
<organism evidence="2 3">
    <name type="scientific">Beauveria bassiana (strain ARSEF 2860)</name>
    <name type="common">White muscardine disease fungus</name>
    <name type="synonym">Tritirachium shiotae</name>
    <dbReference type="NCBI Taxonomy" id="655819"/>
    <lineage>
        <taxon>Eukaryota</taxon>
        <taxon>Fungi</taxon>
        <taxon>Dikarya</taxon>
        <taxon>Ascomycota</taxon>
        <taxon>Pezizomycotina</taxon>
        <taxon>Sordariomycetes</taxon>
        <taxon>Hypocreomycetidae</taxon>
        <taxon>Hypocreales</taxon>
        <taxon>Cordycipitaceae</taxon>
        <taxon>Beauveria</taxon>
    </lineage>
</organism>
<dbReference type="Gene3D" id="3.30.450.30">
    <property type="entry name" value="Dynein light chain 2a, cytoplasmic"/>
    <property type="match status" value="1"/>
</dbReference>
<feature type="region of interest" description="Disordered" evidence="1">
    <location>
        <begin position="169"/>
        <end position="190"/>
    </location>
</feature>
<dbReference type="GeneID" id="19891533"/>
<dbReference type="STRING" id="655819.J4VVZ4"/>
<sequence length="294" mass="29324">MAALPQATPLLLTKRLNAFLRAHTSPSLPTLLLTTHHGKLLAHASSLHQPVAVLRTHATVAASLLAIHTTTSSSTVPPLPTGASPSSSSTSSVVDDDDDEDDDDETAHGSDDDNDGQRPLPASAAAAAAATTATAPIRPVTITVQLSGGTVIIRRLKCGLLLVCVGPSSSQDATSSSSSPTPAAAATPTSTNASVAAVTQALESADLLSATPTTATAMAGETESLTNPGEQQTTATTTTATTANNEGGVAVGAAASAAASTSVVALRRRAAELARWLDEKLGALTVPEDSTGAD</sequence>
<evidence type="ECO:0000313" key="2">
    <source>
        <dbReference type="EMBL" id="EJP62610.1"/>
    </source>
</evidence>
<gene>
    <name evidence="2" type="ORF">BBA_08521</name>
</gene>
<accession>J4VVZ4</accession>
<feature type="compositionally biased region" description="Acidic residues" evidence="1">
    <location>
        <begin position="94"/>
        <end position="105"/>
    </location>
</feature>
<protein>
    <submittedName>
        <fullName evidence="2">Uncharacterized protein</fullName>
    </submittedName>
</protein>
<name>J4VVZ4_BEAB2</name>
<feature type="region of interest" description="Disordered" evidence="1">
    <location>
        <begin position="71"/>
        <end position="127"/>
    </location>
</feature>